<dbReference type="RefSeq" id="XP_007900083.2">
    <property type="nucleotide sequence ID" value="XM_007901892.2"/>
</dbReference>
<dbReference type="PANTHER" id="PTHR16002">
    <property type="entry name" value="TRANSMEMBRANE PROTEIN 248-LIKE"/>
    <property type="match status" value="1"/>
</dbReference>
<evidence type="ECO:0000256" key="1">
    <source>
        <dbReference type="ARBA" id="ARBA00004370"/>
    </source>
</evidence>
<accession>A0A4W3K470</accession>
<dbReference type="GeneID" id="103184049"/>
<keyword evidence="4 6" id="KW-0472">Membrane</keyword>
<reference evidence="9" key="2">
    <citation type="journal article" date="2007" name="PLoS Biol.">
        <title>Survey sequencing and comparative analysis of the elephant shark (Callorhinchus milii) genome.</title>
        <authorList>
            <person name="Venkatesh B."/>
            <person name="Kirkness E.F."/>
            <person name="Loh Y.H."/>
            <person name="Halpern A.L."/>
            <person name="Lee A.P."/>
            <person name="Johnson J."/>
            <person name="Dandona N."/>
            <person name="Viswanathan L.D."/>
            <person name="Tay A."/>
            <person name="Venter J.C."/>
            <person name="Strausberg R.L."/>
            <person name="Brenner S."/>
        </authorList>
    </citation>
    <scope>NUCLEOTIDE SEQUENCE [LARGE SCALE GENOMIC DNA]</scope>
</reference>
<evidence type="ECO:0000313" key="9">
    <source>
        <dbReference type="Proteomes" id="UP000314986"/>
    </source>
</evidence>
<feature type="transmembrane region" description="Helical" evidence="6">
    <location>
        <begin position="275"/>
        <end position="293"/>
    </location>
</feature>
<evidence type="ECO:0000313" key="8">
    <source>
        <dbReference type="Ensembl" id="ENSCMIP00000038780.1"/>
    </source>
</evidence>
<reference evidence="9" key="1">
    <citation type="journal article" date="2006" name="Science">
        <title>Ancient noncoding elements conserved in the human genome.</title>
        <authorList>
            <person name="Venkatesh B."/>
            <person name="Kirkness E.F."/>
            <person name="Loh Y.H."/>
            <person name="Halpern A.L."/>
            <person name="Lee A.P."/>
            <person name="Johnson J."/>
            <person name="Dandona N."/>
            <person name="Viswanathan L.D."/>
            <person name="Tay A."/>
            <person name="Venter J.C."/>
            <person name="Strausberg R.L."/>
            <person name="Brenner S."/>
        </authorList>
    </citation>
    <scope>NUCLEOTIDE SEQUENCE [LARGE SCALE GENOMIC DNA]</scope>
</reference>
<evidence type="ECO:0000256" key="6">
    <source>
        <dbReference type="SAM" id="Phobius"/>
    </source>
</evidence>
<proteinExistence type="predicted"/>
<dbReference type="Ensembl" id="ENSCMIT00000039333.1">
    <property type="protein sequence ID" value="ENSCMIP00000038780.1"/>
    <property type="gene ID" value="ENSCMIG00000016272.1"/>
</dbReference>
<dbReference type="InParanoid" id="A0A4W3K470"/>
<gene>
    <name evidence="8" type="primary">zgc:158398</name>
</gene>
<evidence type="ECO:0000256" key="2">
    <source>
        <dbReference type="ARBA" id="ARBA00022692"/>
    </source>
</evidence>
<name>A0A4W3K470_CALMI</name>
<organism evidence="8 9">
    <name type="scientific">Callorhinchus milii</name>
    <name type="common">Ghost shark</name>
    <dbReference type="NCBI Taxonomy" id="7868"/>
    <lineage>
        <taxon>Eukaryota</taxon>
        <taxon>Metazoa</taxon>
        <taxon>Chordata</taxon>
        <taxon>Craniata</taxon>
        <taxon>Vertebrata</taxon>
        <taxon>Chondrichthyes</taxon>
        <taxon>Holocephali</taxon>
        <taxon>Chimaeriformes</taxon>
        <taxon>Callorhinchidae</taxon>
        <taxon>Callorhinchus</taxon>
    </lineage>
</organism>
<dbReference type="AlphaFoldDB" id="A0A4W3K470"/>
<feature type="compositionally biased region" description="Polar residues" evidence="5">
    <location>
        <begin position="105"/>
        <end position="117"/>
    </location>
</feature>
<dbReference type="OMA" id="RILCSQH"/>
<evidence type="ECO:0000256" key="5">
    <source>
        <dbReference type="SAM" id="MobiDB-lite"/>
    </source>
</evidence>
<dbReference type="Proteomes" id="UP000314986">
    <property type="component" value="Unassembled WGS sequence"/>
</dbReference>
<dbReference type="InterPro" id="IPR039493">
    <property type="entry name" value="TMEM248/TMEM219"/>
</dbReference>
<keyword evidence="2 6" id="KW-0812">Transmembrane</keyword>
<feature type="domain" description="TMEM248/TMEM219" evidence="7">
    <location>
        <begin position="10"/>
        <end position="256"/>
    </location>
</feature>
<reference evidence="9" key="3">
    <citation type="journal article" date="2014" name="Nature">
        <title>Elephant shark genome provides unique insights into gnathostome evolution.</title>
        <authorList>
            <consortium name="International Elephant Shark Genome Sequencing Consortium"/>
            <person name="Venkatesh B."/>
            <person name="Lee A.P."/>
            <person name="Ravi V."/>
            <person name="Maurya A.K."/>
            <person name="Lian M.M."/>
            <person name="Swann J.B."/>
            <person name="Ohta Y."/>
            <person name="Flajnik M.F."/>
            <person name="Sutoh Y."/>
            <person name="Kasahara M."/>
            <person name="Hoon S."/>
            <person name="Gangu V."/>
            <person name="Roy S.W."/>
            <person name="Irimia M."/>
            <person name="Korzh V."/>
            <person name="Kondrychyn I."/>
            <person name="Lim Z.W."/>
            <person name="Tay B.H."/>
            <person name="Tohari S."/>
            <person name="Kong K.W."/>
            <person name="Ho S."/>
            <person name="Lorente-Galdos B."/>
            <person name="Quilez J."/>
            <person name="Marques-Bonet T."/>
            <person name="Raney B.J."/>
            <person name="Ingham P.W."/>
            <person name="Tay A."/>
            <person name="Hillier L.W."/>
            <person name="Minx P."/>
            <person name="Boehm T."/>
            <person name="Wilson R.K."/>
            <person name="Brenner S."/>
            <person name="Warren W.C."/>
        </authorList>
    </citation>
    <scope>NUCLEOTIDE SEQUENCE [LARGE SCALE GENOMIC DNA]</scope>
</reference>
<dbReference type="OrthoDB" id="8680674at2759"/>
<keyword evidence="9" id="KW-1185">Reference proteome</keyword>
<evidence type="ECO:0000256" key="3">
    <source>
        <dbReference type="ARBA" id="ARBA00022989"/>
    </source>
</evidence>
<keyword evidence="3 6" id="KW-1133">Transmembrane helix</keyword>
<dbReference type="GO" id="GO:0016020">
    <property type="term" value="C:membrane"/>
    <property type="evidence" value="ECO:0007669"/>
    <property type="project" value="UniProtKB-SubCell"/>
</dbReference>
<reference evidence="8" key="4">
    <citation type="submission" date="2025-08" db="UniProtKB">
        <authorList>
            <consortium name="Ensembl"/>
        </authorList>
    </citation>
    <scope>IDENTIFICATION</scope>
</reference>
<dbReference type="InterPro" id="IPR039587">
    <property type="entry name" value="TMEM248/TMEM219_dom"/>
</dbReference>
<feature type="transmembrane region" description="Helical" evidence="6">
    <location>
        <begin position="20"/>
        <end position="41"/>
    </location>
</feature>
<dbReference type="GeneTree" id="ENSGT00940000153883"/>
<evidence type="ECO:0000256" key="4">
    <source>
        <dbReference type="ARBA" id="ARBA00023136"/>
    </source>
</evidence>
<dbReference type="KEGG" id="cmk:103184049"/>
<feature type="region of interest" description="Disordered" evidence="5">
    <location>
        <begin position="84"/>
        <end position="117"/>
    </location>
</feature>
<dbReference type="Pfam" id="PF14940">
    <property type="entry name" value="TMEM219"/>
    <property type="match status" value="1"/>
</dbReference>
<sequence>MVKWHLVENVKHWAYRRPPVVVFVLSISSLAIAFLSLGIYIQSHKVASVEDTQARNIFLKSLSEQEFCTSENIALRVTDTERLRDAEGNGGATRRRPDLDALSRPTENQRPGTVTLSSGTPVSVSLLVPMAFGIAKGVSGDRTYLQAVANGSRFGLTDSEAKEMINISLVLPWRPGPYPSQVNSSATKTSLTCVTMTAAAHVLPQARKYFPPCKLENFTDVTAPHPKSRSVEGSMKTSPTVQCYKAQYTVDPAFSVWLSEEERALSGRHLLSTSYALFLLAMIIFCLSAVCGLSRKTSPKALNLHKVQLLDL</sequence>
<reference evidence="8" key="5">
    <citation type="submission" date="2025-09" db="UniProtKB">
        <authorList>
            <consortium name="Ensembl"/>
        </authorList>
    </citation>
    <scope>IDENTIFICATION</scope>
</reference>
<dbReference type="PANTHER" id="PTHR16002:SF6">
    <property type="entry name" value="INSULIN-LIKE GROWTH FACTOR-BINDING PROTEIN 3 RECEPTOR"/>
    <property type="match status" value="1"/>
</dbReference>
<evidence type="ECO:0000259" key="7">
    <source>
        <dbReference type="Pfam" id="PF14940"/>
    </source>
</evidence>
<comment type="subcellular location">
    <subcellularLocation>
        <location evidence="1">Membrane</location>
    </subcellularLocation>
</comment>
<protein>
    <submittedName>
        <fullName evidence="8">Transmembrane protein 248-like</fullName>
    </submittedName>
</protein>